<keyword evidence="1" id="KW-0472">Membrane</keyword>
<protein>
    <submittedName>
        <fullName evidence="2">Uncharacterized protein</fullName>
    </submittedName>
</protein>
<accession>S4MU65</accession>
<dbReference type="PATRIC" id="fig|1283301.3.peg.5763"/>
<organism evidence="2 3">
    <name type="scientific">Streptomyces afghaniensis 772</name>
    <dbReference type="NCBI Taxonomy" id="1283301"/>
    <lineage>
        <taxon>Bacteria</taxon>
        <taxon>Bacillati</taxon>
        <taxon>Actinomycetota</taxon>
        <taxon>Actinomycetes</taxon>
        <taxon>Kitasatosporales</taxon>
        <taxon>Streptomycetaceae</taxon>
        <taxon>Streptomyces</taxon>
    </lineage>
</organism>
<keyword evidence="1" id="KW-0812">Transmembrane</keyword>
<proteinExistence type="predicted"/>
<dbReference type="EMBL" id="AOPY01001519">
    <property type="protein sequence ID" value="EPJ37192.1"/>
    <property type="molecule type" value="Genomic_DNA"/>
</dbReference>
<reference evidence="2 3" key="1">
    <citation type="submission" date="2013-02" db="EMBL/GenBank/DDBJ databases">
        <title>Draft Genome Sequence of Streptomyces afghaniensis, Which Produces Compounds of the Julimycin B-Complex.</title>
        <authorList>
            <person name="Gruening B.A."/>
            <person name="Praeg A."/>
            <person name="Erxleben A."/>
            <person name="Guenther S."/>
            <person name="Fiedler H.-P."/>
            <person name="Goodfellow M."/>
            <person name="Mueller M."/>
        </authorList>
    </citation>
    <scope>NUCLEOTIDE SEQUENCE [LARGE SCALE GENOMIC DNA]</scope>
    <source>
        <strain evidence="2 3">772</strain>
    </source>
</reference>
<dbReference type="OrthoDB" id="4233379at2"/>
<keyword evidence="3" id="KW-1185">Reference proteome</keyword>
<evidence type="ECO:0000256" key="1">
    <source>
        <dbReference type="SAM" id="Phobius"/>
    </source>
</evidence>
<evidence type="ECO:0000313" key="3">
    <source>
        <dbReference type="Proteomes" id="UP000015001"/>
    </source>
</evidence>
<dbReference type="AlphaFoldDB" id="S4MU65"/>
<evidence type="ECO:0000313" key="2">
    <source>
        <dbReference type="EMBL" id="EPJ37192.1"/>
    </source>
</evidence>
<dbReference type="RefSeq" id="WP_020274672.1">
    <property type="nucleotide sequence ID" value="NZ_KE354281.1"/>
</dbReference>
<comment type="caution">
    <text evidence="2">The sequence shown here is derived from an EMBL/GenBank/DDBJ whole genome shotgun (WGS) entry which is preliminary data.</text>
</comment>
<dbReference type="Proteomes" id="UP000015001">
    <property type="component" value="Unassembled WGS sequence"/>
</dbReference>
<gene>
    <name evidence="2" type="ORF">STAFG_5799</name>
</gene>
<dbReference type="HOGENOM" id="CLU_1991342_0_0_11"/>
<keyword evidence="1" id="KW-1133">Transmembrane helix</keyword>
<feature type="transmembrane region" description="Helical" evidence="1">
    <location>
        <begin position="14"/>
        <end position="39"/>
    </location>
</feature>
<sequence>MAWWSQADYAKEAFGWWTVFALGFAGAWELTTAFIGWMYHQARQQGDAGTIYRVMTWVFASGAAAMNYAHHCGPGGRPTQASVAFATMARPKIGLIPWVRFGVPGFRLPGVRPPSSHLWVTWRRS</sequence>
<name>S4MU65_9ACTN</name>